<evidence type="ECO:0000313" key="8">
    <source>
        <dbReference type="Proteomes" id="UP000440578"/>
    </source>
</evidence>
<accession>A0A6A4VWB1</accession>
<evidence type="ECO:0000313" key="7">
    <source>
        <dbReference type="EMBL" id="KAF0297199.1"/>
    </source>
</evidence>
<evidence type="ECO:0000256" key="4">
    <source>
        <dbReference type="SAM" id="Coils"/>
    </source>
</evidence>
<dbReference type="GO" id="GO:0004843">
    <property type="term" value="F:cysteine-type deubiquitinase activity"/>
    <property type="evidence" value="ECO:0007669"/>
    <property type="project" value="UniProtKB-EC"/>
</dbReference>
<feature type="compositionally biased region" description="Basic and acidic residues" evidence="5">
    <location>
        <begin position="598"/>
        <end position="721"/>
    </location>
</feature>
<dbReference type="PANTHER" id="PTHR21646">
    <property type="entry name" value="UBIQUITIN CARBOXYL-TERMINAL HYDROLASE"/>
    <property type="match status" value="1"/>
</dbReference>
<dbReference type="SUPFAM" id="SSF54001">
    <property type="entry name" value="Cysteine proteinases"/>
    <property type="match status" value="1"/>
</dbReference>
<dbReference type="InterPro" id="IPR038765">
    <property type="entry name" value="Papain-like_cys_pep_sf"/>
</dbReference>
<protein>
    <recommendedName>
        <fullName evidence="3">ubiquitinyl hydrolase 1</fullName>
        <ecNumber evidence="3">3.4.19.12</ecNumber>
    </recommendedName>
</protein>
<dbReference type="InterPro" id="IPR036873">
    <property type="entry name" value="Rhodanese-like_dom_sf"/>
</dbReference>
<dbReference type="Gene3D" id="1.20.58.80">
    <property type="entry name" value="Phosphotransferase system, lactose/cellobiose-type IIA subunit"/>
    <property type="match status" value="1"/>
</dbReference>
<comment type="similarity">
    <text evidence="2">Belongs to the peptidase C19 family.</text>
</comment>
<comment type="catalytic activity">
    <reaction evidence="1">
        <text>Thiol-dependent hydrolysis of ester, thioester, amide, peptide and isopeptide bonds formed by the C-terminal Gly of ubiquitin (a 76-residue protein attached to proteins as an intracellular targeting signal).</text>
        <dbReference type="EC" id="3.4.19.12"/>
    </reaction>
</comment>
<dbReference type="PROSITE" id="PS00973">
    <property type="entry name" value="USP_2"/>
    <property type="match status" value="1"/>
</dbReference>
<dbReference type="PROSITE" id="PS00972">
    <property type="entry name" value="USP_1"/>
    <property type="match status" value="1"/>
</dbReference>
<feature type="compositionally biased region" description="Low complexity" evidence="5">
    <location>
        <begin position="579"/>
        <end position="596"/>
    </location>
</feature>
<dbReference type="Gene3D" id="3.90.70.10">
    <property type="entry name" value="Cysteine proteinases"/>
    <property type="match status" value="1"/>
</dbReference>
<dbReference type="SUPFAM" id="SSF140856">
    <property type="entry name" value="USP8 N-terminal domain-like"/>
    <property type="match status" value="1"/>
</dbReference>
<feature type="coiled-coil region" evidence="4">
    <location>
        <begin position="507"/>
        <end position="541"/>
    </location>
</feature>
<evidence type="ECO:0000256" key="3">
    <source>
        <dbReference type="ARBA" id="ARBA00012759"/>
    </source>
</evidence>
<dbReference type="AlphaFoldDB" id="A0A6A4VWB1"/>
<feature type="region of interest" description="Disordered" evidence="5">
    <location>
        <begin position="553"/>
        <end position="741"/>
    </location>
</feature>
<dbReference type="OrthoDB" id="292964at2759"/>
<dbReference type="EMBL" id="VIIS01001505">
    <property type="protein sequence ID" value="KAF0297199.1"/>
    <property type="molecule type" value="Genomic_DNA"/>
</dbReference>
<keyword evidence="7" id="KW-0378">Hydrolase</keyword>
<dbReference type="Pfam" id="PF00443">
    <property type="entry name" value="UCH"/>
    <property type="match status" value="1"/>
</dbReference>
<sequence length="1140" mass="128033">MSLSTGKPIKSLYMATSLDGLDSFIYRKLDLVKGAPARTCCATADTVYKSAAEALRAGDEERAFVLFMRYMEIHNQIRSKPEYKKDEKYYNSLLGMKKFEQALGVCERLQTDLKNRYALRLEEEEAKKLIEKQERLAKQEKHDKAAARGGGKAAVGKSASHTAVIPPAADATPSPAAAAADVETTISCTALNSLIKQESTSYLIVDVRPAADFADSRLVSRFVVSVPAEMVRPGVTAPALEAQLPEPSRQLFARRRTVDRLVLVDWSGSEEAGTPLDTLRDAMVKWDTAAYCARPVTLAGGYQMWLHTYPMLTTNPQARAPSTAPRQAEVPLSFEYPSLEEPTPPPAAGTAAAPSIDRSVKPSDPPAAGPSQPTVGDVDLDAATQRADDLLERIRNLRVRPSGGERLAWPPASTGNPALTQISRPQPASQPSSQPSSQSSSQPSKQPERAAGARSARPGVPSRALKPQLDESATRQLLELSKNRLEAERDWQRVRQSREQQLESEMRAQLQQKEEILLAEIQRLEKEQTAWEARQADLRADNEALRLRLAAYESPAAVTDGPAAESGSDGTASDRRLQELQAEQARVAEQLEAAQRARQRDQEREETRRRTEREAAARAEEDRRRRAEDEAKRKALEEEARRKRLEEEEARKRRLEEEEEAKRRKLAEEEANRARLAEEQAAEERRRRRAAAEEQRRLEEQERRLEEQERRQERRDGETHRAPLRGDGGGGGGRLKRSHSSPFIAGLGQEQAGAPAADRAPPAFSRETKPLVRTQRGDVQVSRRTGCGPDSPLRSVVLAPWHRPSPGLKNLGNTCYMNAVVQCINNTPGLSEFFVNERYQDFINYDSELSRGEAAQELAAAVKVLWSGHYRSVALYDLKDVMGRHHGRFRGSAQQDAHEFLMYLLDFLHEDLNEVHRKQPLKEQENDGVPDARAAKLAWDDFKGSNRSFILNLFWGQHKSTLRCSRCGNQSVKFETFSHLSVPMPARSSRCSLSECIQLYMAGDTISGWTCPKCKSSIEATKRLDIWRLPPVLIIHIQRFYNDGLWRKKQSNVQFPLENLDMSPYVINKDARYRHHKYHLYGVVNHFGSMESGHYTAFCRAPNTGRWHKFDDHEVYQLNSGSVQSSAGYILFYSAIDGRL</sequence>
<name>A0A6A4VWB1_AMPAM</name>
<organism evidence="7 8">
    <name type="scientific">Amphibalanus amphitrite</name>
    <name type="common">Striped barnacle</name>
    <name type="synonym">Balanus amphitrite</name>
    <dbReference type="NCBI Taxonomy" id="1232801"/>
    <lineage>
        <taxon>Eukaryota</taxon>
        <taxon>Metazoa</taxon>
        <taxon>Ecdysozoa</taxon>
        <taxon>Arthropoda</taxon>
        <taxon>Crustacea</taxon>
        <taxon>Multicrustacea</taxon>
        <taxon>Cirripedia</taxon>
        <taxon>Thoracica</taxon>
        <taxon>Thoracicalcarea</taxon>
        <taxon>Balanomorpha</taxon>
        <taxon>Balanoidea</taxon>
        <taxon>Balanidae</taxon>
        <taxon>Amphibalaninae</taxon>
        <taxon>Amphibalanus</taxon>
    </lineage>
</organism>
<dbReference type="Pfam" id="PF08969">
    <property type="entry name" value="USP8_dimer"/>
    <property type="match status" value="1"/>
</dbReference>
<dbReference type="InterPro" id="IPR018200">
    <property type="entry name" value="USP_CS"/>
</dbReference>
<feature type="domain" description="USP" evidence="6">
    <location>
        <begin position="806"/>
        <end position="1136"/>
    </location>
</feature>
<feature type="compositionally biased region" description="Polar residues" evidence="5">
    <location>
        <begin position="413"/>
        <end position="422"/>
    </location>
</feature>
<dbReference type="InterPro" id="IPR050185">
    <property type="entry name" value="Ub_carboxyl-term_hydrolase"/>
</dbReference>
<evidence type="ECO:0000259" key="6">
    <source>
        <dbReference type="PROSITE" id="PS50235"/>
    </source>
</evidence>
<dbReference type="Proteomes" id="UP000440578">
    <property type="component" value="Unassembled WGS sequence"/>
</dbReference>
<comment type="caution">
    <text evidence="7">The sequence shown here is derived from an EMBL/GenBank/DDBJ whole genome shotgun (WGS) entry which is preliminary data.</text>
</comment>
<dbReference type="Gene3D" id="3.40.250.10">
    <property type="entry name" value="Rhodanese-like domain"/>
    <property type="match status" value="1"/>
</dbReference>
<feature type="region of interest" description="Disordered" evidence="5">
    <location>
        <begin position="336"/>
        <end position="380"/>
    </location>
</feature>
<feature type="region of interest" description="Disordered" evidence="5">
    <location>
        <begin position="402"/>
        <end position="474"/>
    </location>
</feature>
<dbReference type="PROSITE" id="PS50235">
    <property type="entry name" value="USP_3"/>
    <property type="match status" value="1"/>
</dbReference>
<dbReference type="InterPro" id="IPR028889">
    <property type="entry name" value="USP"/>
</dbReference>
<dbReference type="InterPro" id="IPR001394">
    <property type="entry name" value="Peptidase_C19_UCH"/>
</dbReference>
<dbReference type="CDD" id="cd02674">
    <property type="entry name" value="Peptidase_C19R"/>
    <property type="match status" value="1"/>
</dbReference>
<dbReference type="EC" id="3.4.19.12" evidence="3"/>
<evidence type="ECO:0000256" key="2">
    <source>
        <dbReference type="ARBA" id="ARBA00009085"/>
    </source>
</evidence>
<gene>
    <name evidence="7" type="primary">USP8_8</name>
    <name evidence="7" type="ORF">FJT64_005362</name>
</gene>
<feature type="compositionally biased region" description="Basic and acidic residues" evidence="5">
    <location>
        <begin position="137"/>
        <end position="146"/>
    </location>
</feature>
<keyword evidence="4" id="KW-0175">Coiled coil</keyword>
<dbReference type="SUPFAM" id="SSF52821">
    <property type="entry name" value="Rhodanese/Cell cycle control phosphatase"/>
    <property type="match status" value="1"/>
</dbReference>
<dbReference type="PANTHER" id="PTHR21646:SF46">
    <property type="entry name" value="UBIQUITIN CARBOXYL-TERMINAL HYDROLASE"/>
    <property type="match status" value="1"/>
</dbReference>
<dbReference type="GO" id="GO:0016579">
    <property type="term" value="P:protein deubiquitination"/>
    <property type="evidence" value="ECO:0007669"/>
    <property type="project" value="InterPro"/>
</dbReference>
<dbReference type="InterPro" id="IPR015063">
    <property type="entry name" value="USP8_dimer"/>
</dbReference>
<feature type="compositionally biased region" description="Low complexity" evidence="5">
    <location>
        <begin position="423"/>
        <end position="445"/>
    </location>
</feature>
<keyword evidence="8" id="KW-1185">Reference proteome</keyword>
<evidence type="ECO:0000256" key="5">
    <source>
        <dbReference type="SAM" id="MobiDB-lite"/>
    </source>
</evidence>
<feature type="region of interest" description="Disordered" evidence="5">
    <location>
        <begin position="137"/>
        <end position="159"/>
    </location>
</feature>
<evidence type="ECO:0000256" key="1">
    <source>
        <dbReference type="ARBA" id="ARBA00000707"/>
    </source>
</evidence>
<reference evidence="7 8" key="1">
    <citation type="submission" date="2019-07" db="EMBL/GenBank/DDBJ databases">
        <title>Draft genome assembly of a fouling barnacle, Amphibalanus amphitrite (Darwin, 1854): The first reference genome for Thecostraca.</title>
        <authorList>
            <person name="Kim W."/>
        </authorList>
    </citation>
    <scope>NUCLEOTIDE SEQUENCE [LARGE SCALE GENOMIC DNA]</scope>
    <source>
        <strain evidence="7">SNU_AA5</strain>
        <tissue evidence="7">Soma without cirri and trophi</tissue>
    </source>
</reference>
<proteinExistence type="inferred from homology"/>